<dbReference type="Proteomes" id="UP000516412">
    <property type="component" value="Chromosome"/>
</dbReference>
<protein>
    <submittedName>
        <fullName evidence="2">Membrane protein</fullName>
    </submittedName>
</protein>
<dbReference type="EMBL" id="CP060414">
    <property type="protein sequence ID" value="QNT58982.1"/>
    <property type="molecule type" value="Genomic_DNA"/>
</dbReference>
<evidence type="ECO:0000256" key="1">
    <source>
        <dbReference type="SAM" id="Phobius"/>
    </source>
</evidence>
<keyword evidence="1" id="KW-1133">Transmembrane helix</keyword>
<keyword evidence="3" id="KW-1185">Reference proteome</keyword>
<gene>
    <name evidence="2" type="ORF">H7A79_2154</name>
</gene>
<reference evidence="2" key="1">
    <citation type="submission" date="2024-06" db="EMBL/GenBank/DDBJ databases">
        <title>Complete Genome Sequence of mouse commensal type strain Neisseria musculi.</title>
        <authorList>
            <person name="Thapa E."/>
            <person name="Aluvathingal J."/>
            <person name="Nadendla S."/>
            <person name="Mehta A."/>
            <person name="Tettelin H."/>
            <person name="Weyand N.J."/>
        </authorList>
    </citation>
    <scope>NUCLEOTIDE SEQUENCE</scope>
    <source>
        <strain evidence="2">NW831</strain>
    </source>
</reference>
<dbReference type="AlphaFoldDB" id="A0A7H1MBG7"/>
<evidence type="ECO:0000313" key="2">
    <source>
        <dbReference type="EMBL" id="QNT58982.1"/>
    </source>
</evidence>
<keyword evidence="1" id="KW-0472">Membrane</keyword>
<keyword evidence="1" id="KW-0812">Transmembrane</keyword>
<evidence type="ECO:0000313" key="3">
    <source>
        <dbReference type="Proteomes" id="UP000516412"/>
    </source>
</evidence>
<feature type="transmembrane region" description="Helical" evidence="1">
    <location>
        <begin position="142"/>
        <end position="169"/>
    </location>
</feature>
<dbReference type="RefSeq" id="WP_187000346.1">
    <property type="nucleotide sequence ID" value="NZ_CP060414.2"/>
</dbReference>
<sequence>MDRKQIENYVFISLFVIPVLIFISTPAHPGSDTAYRLDGFIDRYLLGNGWYSPSNYPFAAKVTNSFSVVLAVVTGFFMGIWRRNDIITPLPKNSGWSLGWSLLLILGLGTYAGLISFYPQEFSIFSGRRSFMFTESFHNNPVFFIGLMAAKTVCIYLPFRMVAFAIYFFRGKAN</sequence>
<name>A0A7H1MBG7_9NEIS</name>
<feature type="transmembrane region" description="Helical" evidence="1">
    <location>
        <begin position="98"/>
        <end position="118"/>
    </location>
</feature>
<feature type="transmembrane region" description="Helical" evidence="1">
    <location>
        <begin position="58"/>
        <end position="77"/>
    </location>
</feature>
<accession>A0A7H1MBG7</accession>
<dbReference type="KEGG" id="nmus:H7A79_2154"/>
<proteinExistence type="predicted"/>
<organism evidence="2 3">
    <name type="scientific">Neisseria musculi</name>
    <dbReference type="NCBI Taxonomy" id="1815583"/>
    <lineage>
        <taxon>Bacteria</taxon>
        <taxon>Pseudomonadati</taxon>
        <taxon>Pseudomonadota</taxon>
        <taxon>Betaproteobacteria</taxon>
        <taxon>Neisseriales</taxon>
        <taxon>Neisseriaceae</taxon>
        <taxon>Neisseria</taxon>
    </lineage>
</organism>
<feature type="transmembrane region" description="Helical" evidence="1">
    <location>
        <begin position="9"/>
        <end position="27"/>
    </location>
</feature>